<evidence type="ECO:0000256" key="3">
    <source>
        <dbReference type="ARBA" id="ARBA00023125"/>
    </source>
</evidence>
<dbReference type="Gene3D" id="1.10.150.130">
    <property type="match status" value="1"/>
</dbReference>
<evidence type="ECO:0000256" key="4">
    <source>
        <dbReference type="ARBA" id="ARBA00023172"/>
    </source>
</evidence>
<dbReference type="Gene3D" id="1.10.443.10">
    <property type="entry name" value="Intergrase catalytic core"/>
    <property type="match status" value="1"/>
</dbReference>
<evidence type="ECO:0000313" key="6">
    <source>
        <dbReference type="EMBL" id="NMW32750.1"/>
    </source>
</evidence>
<dbReference type="PANTHER" id="PTHR30349:SF41">
    <property type="entry name" value="INTEGRASE_RECOMBINASE PROTEIN MJ0367-RELATED"/>
    <property type="match status" value="1"/>
</dbReference>
<keyword evidence="3" id="KW-0238">DNA-binding</keyword>
<dbReference type="AlphaFoldDB" id="A0A848QPY1"/>
<keyword evidence="7" id="KW-1185">Reference proteome</keyword>
<dbReference type="RefSeq" id="WP_170013588.1">
    <property type="nucleotide sequence ID" value="NZ_JABCRE010000003.1"/>
</dbReference>
<dbReference type="InterPro" id="IPR010998">
    <property type="entry name" value="Integrase_recombinase_N"/>
</dbReference>
<dbReference type="GO" id="GO:0015074">
    <property type="term" value="P:DNA integration"/>
    <property type="evidence" value="ECO:0007669"/>
    <property type="project" value="UniProtKB-KW"/>
</dbReference>
<dbReference type="InterPro" id="IPR011010">
    <property type="entry name" value="DNA_brk_join_enz"/>
</dbReference>
<reference evidence="6 7" key="1">
    <citation type="submission" date="2020-04" db="EMBL/GenBank/DDBJ databases">
        <authorList>
            <person name="Liu A."/>
        </authorList>
    </citation>
    <scope>NUCLEOTIDE SEQUENCE [LARGE SCALE GENOMIC DNA]</scope>
    <source>
        <strain evidence="6 7">RZ02</strain>
    </source>
</reference>
<proteinExistence type="inferred from homology"/>
<protein>
    <recommendedName>
        <fullName evidence="5">Tyr recombinase domain-containing protein</fullName>
    </recommendedName>
</protein>
<dbReference type="GO" id="GO:0006310">
    <property type="term" value="P:DNA recombination"/>
    <property type="evidence" value="ECO:0007669"/>
    <property type="project" value="UniProtKB-KW"/>
</dbReference>
<keyword evidence="2" id="KW-0229">DNA integration</keyword>
<dbReference type="EMBL" id="JABCRE010000003">
    <property type="protein sequence ID" value="NMW32750.1"/>
    <property type="molecule type" value="Genomic_DNA"/>
</dbReference>
<organism evidence="6 7">
    <name type="scientific">Pontixanthobacter rizhaonensis</name>
    <dbReference type="NCBI Taxonomy" id="2730337"/>
    <lineage>
        <taxon>Bacteria</taxon>
        <taxon>Pseudomonadati</taxon>
        <taxon>Pseudomonadota</taxon>
        <taxon>Alphaproteobacteria</taxon>
        <taxon>Sphingomonadales</taxon>
        <taxon>Erythrobacteraceae</taxon>
        <taxon>Pontixanthobacter</taxon>
    </lineage>
</organism>
<dbReference type="Proteomes" id="UP000561181">
    <property type="component" value="Unassembled WGS sequence"/>
</dbReference>
<comment type="similarity">
    <text evidence="1">Belongs to the 'phage' integrase family.</text>
</comment>
<evidence type="ECO:0000256" key="2">
    <source>
        <dbReference type="ARBA" id="ARBA00022908"/>
    </source>
</evidence>
<dbReference type="SUPFAM" id="SSF56349">
    <property type="entry name" value="DNA breaking-rejoining enzymes"/>
    <property type="match status" value="1"/>
</dbReference>
<name>A0A848QPY1_9SPHN</name>
<dbReference type="PANTHER" id="PTHR30349">
    <property type="entry name" value="PHAGE INTEGRASE-RELATED"/>
    <property type="match status" value="1"/>
</dbReference>
<dbReference type="InterPro" id="IPR002104">
    <property type="entry name" value="Integrase_catalytic"/>
</dbReference>
<comment type="caution">
    <text evidence="6">The sequence shown here is derived from an EMBL/GenBank/DDBJ whole genome shotgun (WGS) entry which is preliminary data.</text>
</comment>
<dbReference type="PROSITE" id="PS51898">
    <property type="entry name" value="TYR_RECOMBINASE"/>
    <property type="match status" value="1"/>
</dbReference>
<dbReference type="InterPro" id="IPR013762">
    <property type="entry name" value="Integrase-like_cat_sf"/>
</dbReference>
<dbReference type="InterPro" id="IPR050090">
    <property type="entry name" value="Tyrosine_recombinase_XerCD"/>
</dbReference>
<dbReference type="GO" id="GO:0003677">
    <property type="term" value="F:DNA binding"/>
    <property type="evidence" value="ECO:0007669"/>
    <property type="project" value="UniProtKB-KW"/>
</dbReference>
<sequence>MTYATRHQLEEAAKLYFRELCQEVDQPHEFLGDQSGAELGFQLEQSAAEILALDEQILANAFAKSEMPDALRQYVSGDVAPVDRVLALQLIARAKRQQLRYFIHQLNEPLRKFESDDVVFSDPPDLGQAAQQNDGLSPPSIYRPDLTLARARSLFVSYSGAVLGQSKNPIDEAERVLVWLGERVGDDKPVSSITRAEIRDFRNDLNRLQKQQGKRTSFAGRLNLPNGEQLHPATRSKYWRSVKAFFSWLQEEYDVPNAAVDLTLKTGKAVPSRVTKPLSLSEIDQLFSIPIFAGARGPNSLYQAGDYVRRRGEWWAGVLQLVYGMRGGECAQLLPSDFVFDSDIPHFKIQPGNLPEGWPKRHKKDLQVLALPIPPQLLELGLREFVEARQKKKRRLLYEIRIAEKKRGDGMSKLWLRHFQRFGLHSEGRGSHVFRHTQASHLRAAGSSEDEISIVQGRAINSISSKYGVTQQLERKLEIIQRLPYLESVVEKLGGPFDPKKH</sequence>
<evidence type="ECO:0000259" key="5">
    <source>
        <dbReference type="PROSITE" id="PS51898"/>
    </source>
</evidence>
<gene>
    <name evidence="6" type="ORF">HKD42_11820</name>
</gene>
<keyword evidence="4" id="KW-0233">DNA recombination</keyword>
<evidence type="ECO:0000313" key="7">
    <source>
        <dbReference type="Proteomes" id="UP000561181"/>
    </source>
</evidence>
<feature type="domain" description="Tyr recombinase" evidence="5">
    <location>
        <begin position="273"/>
        <end position="481"/>
    </location>
</feature>
<accession>A0A848QPY1</accession>
<evidence type="ECO:0000256" key="1">
    <source>
        <dbReference type="ARBA" id="ARBA00008857"/>
    </source>
</evidence>